<feature type="region of interest" description="Disordered" evidence="8">
    <location>
        <begin position="1"/>
        <end position="38"/>
    </location>
</feature>
<dbReference type="EMBL" id="JAGYPE010000002">
    <property type="protein sequence ID" value="MBS4182506.1"/>
    <property type="molecule type" value="Genomic_DNA"/>
</dbReference>
<keyword evidence="4 7" id="KW-0812">Transmembrane</keyword>
<dbReference type="Gene3D" id="1.10.3720.10">
    <property type="entry name" value="MetI-like"/>
    <property type="match status" value="1"/>
</dbReference>
<proteinExistence type="inferred from homology"/>
<dbReference type="PANTHER" id="PTHR43744">
    <property type="entry name" value="ABC TRANSPORTER PERMEASE PROTEIN MG189-RELATED-RELATED"/>
    <property type="match status" value="1"/>
</dbReference>
<reference evidence="10" key="1">
    <citation type="submission" date="2021-05" db="EMBL/GenBank/DDBJ databases">
        <title>Novel Bacillus species.</title>
        <authorList>
            <person name="Liu G."/>
        </authorList>
    </citation>
    <scope>NUCLEOTIDE SEQUENCE</scope>
    <source>
        <strain evidence="10">FJAT-50051</strain>
    </source>
</reference>
<feature type="domain" description="ABC transmembrane type-1" evidence="9">
    <location>
        <begin position="104"/>
        <end position="295"/>
    </location>
</feature>
<accession>A0A942SZK7</accession>
<gene>
    <name evidence="10" type="ORF">KHB02_13995</name>
</gene>
<dbReference type="PANTHER" id="PTHR43744:SF12">
    <property type="entry name" value="ABC TRANSPORTER PERMEASE PROTEIN MG189-RELATED"/>
    <property type="match status" value="1"/>
</dbReference>
<sequence>MSQQLLGSTTVADDTRSIVSPSGSPGRRGPGRARNRRAGQRPNWLGGIGAWIWFAIVALPIYSILITSLRPQEGFFESNQLLPPTNPTLEGYALVLESDFFRYLANSVIVTVAAVAITVFVCVMAAYTIVRRNTGVTRAAFSFFLLGLAIPLQATIIPLFYMLSKAGLYDTLAALVLPSVGFAIPVTVLILVNFIRDIPNELFESMRVDGSGNWRMLFSLVLPLARPAIVTVALYNALNVWNGFLFPLVLTQSPDKRVLPLSLWTFQGSFTVNIPAVLAAVVLSTLPVFLLYLFGRRQLIAGMTAGFSK</sequence>
<comment type="subcellular location">
    <subcellularLocation>
        <location evidence="1 7">Cell membrane</location>
        <topology evidence="1 7">Multi-pass membrane protein</topology>
    </subcellularLocation>
</comment>
<evidence type="ECO:0000256" key="8">
    <source>
        <dbReference type="SAM" id="MobiDB-lite"/>
    </source>
</evidence>
<dbReference type="InterPro" id="IPR035906">
    <property type="entry name" value="MetI-like_sf"/>
</dbReference>
<dbReference type="GO" id="GO:0055085">
    <property type="term" value="P:transmembrane transport"/>
    <property type="evidence" value="ECO:0007669"/>
    <property type="project" value="InterPro"/>
</dbReference>
<evidence type="ECO:0000256" key="6">
    <source>
        <dbReference type="ARBA" id="ARBA00023136"/>
    </source>
</evidence>
<name>A0A942SZK7_9BACI</name>
<keyword evidence="6 7" id="KW-0472">Membrane</keyword>
<dbReference type="PROSITE" id="PS50928">
    <property type="entry name" value="ABC_TM1"/>
    <property type="match status" value="1"/>
</dbReference>
<evidence type="ECO:0000256" key="1">
    <source>
        <dbReference type="ARBA" id="ARBA00004651"/>
    </source>
</evidence>
<feature type="compositionally biased region" description="Basic residues" evidence="8">
    <location>
        <begin position="29"/>
        <end position="38"/>
    </location>
</feature>
<evidence type="ECO:0000256" key="4">
    <source>
        <dbReference type="ARBA" id="ARBA00022692"/>
    </source>
</evidence>
<dbReference type="Pfam" id="PF00528">
    <property type="entry name" value="BPD_transp_1"/>
    <property type="match status" value="1"/>
</dbReference>
<feature type="transmembrane region" description="Helical" evidence="7">
    <location>
        <begin position="270"/>
        <end position="294"/>
    </location>
</feature>
<comment type="similarity">
    <text evidence="7">Belongs to the binding-protein-dependent transport system permease family.</text>
</comment>
<dbReference type="GO" id="GO:0005886">
    <property type="term" value="C:plasma membrane"/>
    <property type="evidence" value="ECO:0007669"/>
    <property type="project" value="UniProtKB-SubCell"/>
</dbReference>
<feature type="transmembrane region" description="Helical" evidence="7">
    <location>
        <begin position="173"/>
        <end position="195"/>
    </location>
</feature>
<evidence type="ECO:0000313" key="10">
    <source>
        <dbReference type="EMBL" id="MBS4182506.1"/>
    </source>
</evidence>
<feature type="compositionally biased region" description="Polar residues" evidence="8">
    <location>
        <begin position="1"/>
        <end position="20"/>
    </location>
</feature>
<protein>
    <submittedName>
        <fullName evidence="10">Carbohydrate ABC transporter permease</fullName>
    </submittedName>
</protein>
<evidence type="ECO:0000256" key="2">
    <source>
        <dbReference type="ARBA" id="ARBA00022448"/>
    </source>
</evidence>
<keyword evidence="5 7" id="KW-1133">Transmembrane helix</keyword>
<evidence type="ECO:0000256" key="3">
    <source>
        <dbReference type="ARBA" id="ARBA00022475"/>
    </source>
</evidence>
<evidence type="ECO:0000256" key="7">
    <source>
        <dbReference type="RuleBase" id="RU363032"/>
    </source>
</evidence>
<keyword evidence="2 7" id="KW-0813">Transport</keyword>
<feature type="transmembrane region" description="Helical" evidence="7">
    <location>
        <begin position="103"/>
        <end position="127"/>
    </location>
</feature>
<dbReference type="SUPFAM" id="SSF161098">
    <property type="entry name" value="MetI-like"/>
    <property type="match status" value="1"/>
</dbReference>
<feature type="transmembrane region" description="Helical" evidence="7">
    <location>
        <begin position="44"/>
        <end position="65"/>
    </location>
</feature>
<feature type="transmembrane region" description="Helical" evidence="7">
    <location>
        <begin position="139"/>
        <end position="161"/>
    </location>
</feature>
<comment type="caution">
    <text evidence="10">The sequence shown here is derived from an EMBL/GenBank/DDBJ whole genome shotgun (WGS) entry which is preliminary data.</text>
</comment>
<evidence type="ECO:0000259" key="9">
    <source>
        <dbReference type="PROSITE" id="PS50928"/>
    </source>
</evidence>
<dbReference type="AlphaFoldDB" id="A0A942SZK7"/>
<keyword evidence="3" id="KW-1003">Cell membrane</keyword>
<organism evidence="10">
    <name type="scientific">Neobacillus citreus</name>
    <dbReference type="NCBI Taxonomy" id="2833578"/>
    <lineage>
        <taxon>Bacteria</taxon>
        <taxon>Bacillati</taxon>
        <taxon>Bacillota</taxon>
        <taxon>Bacilli</taxon>
        <taxon>Bacillales</taxon>
        <taxon>Bacillaceae</taxon>
        <taxon>Neobacillus</taxon>
    </lineage>
</organism>
<evidence type="ECO:0000256" key="5">
    <source>
        <dbReference type="ARBA" id="ARBA00022989"/>
    </source>
</evidence>
<feature type="transmembrane region" description="Helical" evidence="7">
    <location>
        <begin position="216"/>
        <end position="238"/>
    </location>
</feature>
<dbReference type="CDD" id="cd06261">
    <property type="entry name" value="TM_PBP2"/>
    <property type="match status" value="1"/>
</dbReference>
<dbReference type="InterPro" id="IPR000515">
    <property type="entry name" value="MetI-like"/>
</dbReference>